<dbReference type="InterPro" id="IPR051907">
    <property type="entry name" value="DoxX-like_oxidoreductase"/>
</dbReference>
<keyword evidence="6 7" id="KW-0472">Membrane</keyword>
<evidence type="ECO:0000313" key="8">
    <source>
        <dbReference type="EMBL" id="MEI2455236.1"/>
    </source>
</evidence>
<keyword evidence="5 7" id="KW-1133">Transmembrane helix</keyword>
<dbReference type="InterPro" id="IPR032808">
    <property type="entry name" value="DoxX"/>
</dbReference>
<dbReference type="PANTHER" id="PTHR33452">
    <property type="entry name" value="OXIDOREDUCTASE CATD-RELATED"/>
    <property type="match status" value="1"/>
</dbReference>
<dbReference type="Proteomes" id="UP001387215">
    <property type="component" value="Unassembled WGS sequence"/>
</dbReference>
<evidence type="ECO:0000256" key="1">
    <source>
        <dbReference type="ARBA" id="ARBA00004651"/>
    </source>
</evidence>
<gene>
    <name evidence="8" type="ORF">V2J18_11165</name>
</gene>
<feature type="transmembrane region" description="Helical" evidence="7">
    <location>
        <begin position="176"/>
        <end position="193"/>
    </location>
</feature>
<sequence length="223" mass="23953">MSLSLLNPCVALRDRLDGVGTWLAPVGLRLILAWEFFESGREKLHGENWFGEIMAQFPFPFDRVPATLSWSLATWFELLGAIALLLGLATRFAAASLFVLTVVATAAVHWPQDWMGLAQLAQGYAISDSGGGNYKLPLIFLVMLWPLILGGPGRLSLDAWLARRTALPATAAQADLFGWGLVLAPFGLLVAMLLPAPGLALAGLGILALVGGARRLRGHSRRS</sequence>
<keyword evidence="3" id="KW-1003">Cell membrane</keyword>
<accession>A0ABU8D2I4</accession>
<feature type="transmembrane region" description="Helical" evidence="7">
    <location>
        <begin position="136"/>
        <end position="155"/>
    </location>
</feature>
<dbReference type="EMBL" id="JBANDL010000002">
    <property type="protein sequence ID" value="MEI2455236.1"/>
    <property type="molecule type" value="Genomic_DNA"/>
</dbReference>
<evidence type="ECO:0000256" key="6">
    <source>
        <dbReference type="ARBA" id="ARBA00023136"/>
    </source>
</evidence>
<keyword evidence="4 7" id="KW-0812">Transmembrane</keyword>
<feature type="transmembrane region" description="Helical" evidence="7">
    <location>
        <begin position="92"/>
        <end position="110"/>
    </location>
</feature>
<name>A0ABU8D2I4_9GAMM</name>
<organism evidence="8 9">
    <name type="scientific">Lysobacter firmicutimachus</name>
    <dbReference type="NCBI Taxonomy" id="1792846"/>
    <lineage>
        <taxon>Bacteria</taxon>
        <taxon>Pseudomonadati</taxon>
        <taxon>Pseudomonadota</taxon>
        <taxon>Gammaproteobacteria</taxon>
        <taxon>Lysobacterales</taxon>
        <taxon>Lysobacteraceae</taxon>
        <taxon>Lysobacter</taxon>
    </lineage>
</organism>
<protein>
    <submittedName>
        <fullName evidence="8">DoxX family protein</fullName>
    </submittedName>
</protein>
<comment type="caution">
    <text evidence="8">The sequence shown here is derived from an EMBL/GenBank/DDBJ whole genome shotgun (WGS) entry which is preliminary data.</text>
</comment>
<evidence type="ECO:0000256" key="3">
    <source>
        <dbReference type="ARBA" id="ARBA00022475"/>
    </source>
</evidence>
<evidence type="ECO:0000256" key="5">
    <source>
        <dbReference type="ARBA" id="ARBA00022989"/>
    </source>
</evidence>
<evidence type="ECO:0000256" key="7">
    <source>
        <dbReference type="SAM" id="Phobius"/>
    </source>
</evidence>
<keyword evidence="9" id="KW-1185">Reference proteome</keyword>
<feature type="transmembrane region" description="Helical" evidence="7">
    <location>
        <begin position="67"/>
        <end position="85"/>
    </location>
</feature>
<reference evidence="8 9" key="1">
    <citation type="submission" date="2024-02" db="EMBL/GenBank/DDBJ databases">
        <title>Lysobacter Genome Sequencing and Mining.</title>
        <authorList>
            <person name="Bierman J."/>
            <person name="Walker M.C."/>
        </authorList>
    </citation>
    <scope>NUCLEOTIDE SEQUENCE [LARGE SCALE GENOMIC DNA]</scope>
    <source>
        <strain evidence="8 9">PB6250</strain>
    </source>
</reference>
<feature type="transmembrane region" description="Helical" evidence="7">
    <location>
        <begin position="199"/>
        <end position="216"/>
    </location>
</feature>
<comment type="subcellular location">
    <subcellularLocation>
        <location evidence="1">Cell membrane</location>
        <topology evidence="1">Multi-pass membrane protein</topology>
    </subcellularLocation>
</comment>
<proteinExistence type="inferred from homology"/>
<dbReference type="PANTHER" id="PTHR33452:SF7">
    <property type="entry name" value="DOXX FAMILY PROTEIN"/>
    <property type="match status" value="1"/>
</dbReference>
<dbReference type="Pfam" id="PF07681">
    <property type="entry name" value="DoxX"/>
    <property type="match status" value="1"/>
</dbReference>
<evidence type="ECO:0000313" key="9">
    <source>
        <dbReference type="Proteomes" id="UP001387215"/>
    </source>
</evidence>
<evidence type="ECO:0000256" key="4">
    <source>
        <dbReference type="ARBA" id="ARBA00022692"/>
    </source>
</evidence>
<comment type="similarity">
    <text evidence="2">Belongs to the DoxX family.</text>
</comment>
<evidence type="ECO:0000256" key="2">
    <source>
        <dbReference type="ARBA" id="ARBA00006679"/>
    </source>
</evidence>
<dbReference type="RefSeq" id="WP_336131807.1">
    <property type="nucleotide sequence ID" value="NZ_JBANDL010000002.1"/>
</dbReference>